<evidence type="ECO:0000313" key="2">
    <source>
        <dbReference type="Proteomes" id="UP000069705"/>
    </source>
</evidence>
<protein>
    <submittedName>
        <fullName evidence="1">L-ascorbate peroxidase</fullName>
    </submittedName>
</protein>
<keyword evidence="1" id="KW-0575">Peroxidase</keyword>
<organism evidence="1 2">
    <name type="scientific">Mycolicibacterium fortuitum subsp. acetamidolyticum</name>
    <dbReference type="NCBI Taxonomy" id="144550"/>
    <lineage>
        <taxon>Bacteria</taxon>
        <taxon>Bacillati</taxon>
        <taxon>Actinomycetota</taxon>
        <taxon>Actinomycetes</taxon>
        <taxon>Mycobacteriales</taxon>
        <taxon>Mycobacteriaceae</taxon>
        <taxon>Mycolicibacterium</taxon>
    </lineage>
</organism>
<dbReference type="EMBL" id="BCSZ01000081">
    <property type="protein sequence ID" value="GAT06770.1"/>
    <property type="molecule type" value="Genomic_DNA"/>
</dbReference>
<gene>
    <name evidence="1" type="ORF">RMCFA_6881</name>
</gene>
<evidence type="ECO:0000313" key="1">
    <source>
        <dbReference type="EMBL" id="GAT06770.1"/>
    </source>
</evidence>
<comment type="caution">
    <text evidence="1">The sequence shown here is derived from an EMBL/GenBank/DDBJ whole genome shotgun (WGS) entry which is preliminary data.</text>
</comment>
<name>A0A100WYL0_MYCFO</name>
<proteinExistence type="predicted"/>
<keyword evidence="1" id="KW-0560">Oxidoreductase</keyword>
<dbReference type="GO" id="GO:0004601">
    <property type="term" value="F:peroxidase activity"/>
    <property type="evidence" value="ECO:0007669"/>
    <property type="project" value="UniProtKB-KW"/>
</dbReference>
<dbReference type="AlphaFoldDB" id="A0A100WYL0"/>
<reference evidence="2" key="2">
    <citation type="submission" date="2016-02" db="EMBL/GenBank/DDBJ databases">
        <title>Draft genome sequence of five rapidly growing Mycobacterium species.</title>
        <authorList>
            <person name="Katahira K."/>
            <person name="Gotou Y."/>
            <person name="Iida K."/>
            <person name="Ogura Y."/>
            <person name="Hayashi T."/>
        </authorList>
    </citation>
    <scope>NUCLEOTIDE SEQUENCE [LARGE SCALE GENOMIC DNA]</scope>
    <source>
        <strain evidence="2">JCM6368</strain>
    </source>
</reference>
<reference evidence="1 2" key="1">
    <citation type="journal article" date="2016" name="Genome Announc.">
        <title>Draft Genome Sequences of Five Rapidly Growing Mycobacterium Species, M. thermoresistibile, M. fortuitum subsp. acetamidolyticum, M. canariasense, M. brisbanense, and M. novocastrense.</title>
        <authorList>
            <person name="Katahira K."/>
            <person name="Ogura Y."/>
            <person name="Gotoh Y."/>
            <person name="Hayashi T."/>
        </authorList>
    </citation>
    <scope>NUCLEOTIDE SEQUENCE [LARGE SCALE GENOMIC DNA]</scope>
    <source>
        <strain evidence="1 2">JCM6368</strain>
    </source>
</reference>
<accession>A0A100WYL0</accession>
<dbReference type="Proteomes" id="UP000069705">
    <property type="component" value="Unassembled WGS sequence"/>
</dbReference>
<sequence>MLTVTTADAATTTLVSSVAAHLDDLCCRRAARDDSPRLAIHVPFLAGRIPCRHARKDSATSGALKVPKCDEPAAQSSRVTAEKCAGKKPNCRAGFAKIWLTKAKRAGVERPSTR</sequence>